<dbReference type="AlphaFoldDB" id="A0A8M1MIK9"/>
<feature type="domain" description="Shieldin complex subunit 2 C-terminal" evidence="1">
    <location>
        <begin position="314"/>
        <end position="477"/>
    </location>
</feature>
<evidence type="ECO:0000313" key="5">
    <source>
        <dbReference type="RefSeq" id="XP_044772458.1"/>
    </source>
</evidence>
<feature type="domain" description="Shieldin complex subunit 2 first OB fold" evidence="2">
    <location>
        <begin position="162"/>
        <end position="213"/>
    </location>
</feature>
<gene>
    <name evidence="5" type="primary">SHLD2</name>
</gene>
<dbReference type="GO" id="GO:0005634">
    <property type="term" value="C:nucleus"/>
    <property type="evidence" value="ECO:0007669"/>
    <property type="project" value="TreeGrafter"/>
</dbReference>
<dbReference type="PANTHER" id="PTHR14495">
    <property type="entry name" value="SHIELDIN COMPLEX SUBUNIT 2"/>
    <property type="match status" value="1"/>
</dbReference>
<dbReference type="InterPro" id="IPR031589">
    <property type="entry name" value="SHLD2_C"/>
</dbReference>
<evidence type="ECO:0000313" key="4">
    <source>
        <dbReference type="Proteomes" id="UP000248481"/>
    </source>
</evidence>
<dbReference type="InterPro" id="IPR029715">
    <property type="entry name" value="FAM35A"/>
</dbReference>
<dbReference type="Pfam" id="PF21669">
    <property type="entry name" value="SHLD2_OB1"/>
    <property type="match status" value="1"/>
</dbReference>
<dbReference type="GO" id="GO:0010569">
    <property type="term" value="P:regulation of double-strand break repair via homologous recombination"/>
    <property type="evidence" value="ECO:0007669"/>
    <property type="project" value="TreeGrafter"/>
</dbReference>
<name>A0A8M1MIK9_NEOSC</name>
<dbReference type="GeneID" id="110589258"/>
<organism evidence="4 5">
    <name type="scientific">Neomonachus schauinslandi</name>
    <name type="common">Hawaiian monk seal</name>
    <name type="synonym">Monachus schauinslandi</name>
    <dbReference type="NCBI Taxonomy" id="29088"/>
    <lineage>
        <taxon>Eukaryota</taxon>
        <taxon>Metazoa</taxon>
        <taxon>Chordata</taxon>
        <taxon>Craniata</taxon>
        <taxon>Vertebrata</taxon>
        <taxon>Euteleostomi</taxon>
        <taxon>Mammalia</taxon>
        <taxon>Eutheria</taxon>
        <taxon>Laurasiatheria</taxon>
        <taxon>Carnivora</taxon>
        <taxon>Caniformia</taxon>
        <taxon>Pinnipedia</taxon>
        <taxon>Phocidae</taxon>
        <taxon>Monachinae</taxon>
        <taxon>Monachini</taxon>
        <taxon>Neomonachus</taxon>
    </lineage>
</organism>
<reference evidence="5" key="1">
    <citation type="submission" date="2025-08" db="UniProtKB">
        <authorList>
            <consortium name="RefSeq"/>
        </authorList>
    </citation>
    <scope>IDENTIFICATION</scope>
    <source>
        <tissue evidence="5">Blood</tissue>
    </source>
</reference>
<dbReference type="CTD" id="54537"/>
<dbReference type="InterPro" id="IPR049507">
    <property type="entry name" value="SHLD2_OB1"/>
</dbReference>
<dbReference type="Pfam" id="PF15793">
    <property type="entry name" value="SHLD2_C"/>
    <property type="match status" value="1"/>
</dbReference>
<dbReference type="Pfam" id="PF22779">
    <property type="entry name" value="OB_SHLD2_2nd"/>
    <property type="match status" value="1"/>
</dbReference>
<evidence type="ECO:0000259" key="3">
    <source>
        <dbReference type="Pfam" id="PF22779"/>
    </source>
</evidence>
<dbReference type="GO" id="GO:0035861">
    <property type="term" value="C:site of double-strand break"/>
    <property type="evidence" value="ECO:0007669"/>
    <property type="project" value="TreeGrafter"/>
</dbReference>
<dbReference type="InterPro" id="IPR053944">
    <property type="entry name" value="SHLD2_OB2"/>
</dbReference>
<feature type="domain" description="Shieldin complex subunit 2 second OB fold" evidence="3">
    <location>
        <begin position="245"/>
        <end position="311"/>
    </location>
</feature>
<dbReference type="PANTHER" id="PTHR14495:SF2">
    <property type="entry name" value="SHIELDIN COMPLEX SUBUNIT 2"/>
    <property type="match status" value="1"/>
</dbReference>
<evidence type="ECO:0000259" key="2">
    <source>
        <dbReference type="Pfam" id="PF21669"/>
    </source>
</evidence>
<keyword evidence="4" id="KW-1185">Reference proteome</keyword>
<accession>A0A8M1MIK9</accession>
<sequence length="489" mass="54640">MSGGSQVHIFWGAPVGPLNMTVSTEPASLMSTENPWKKIQLLYHQHSLHLRDENCTHETLEDYPVLEANGPLDFPSAQFLTNPMGEPIHVKEDSIDCISETQTVKSQESPPLGVRERTSSDVQICGFKGKVQHLTEEEKFQNLLSENKKIADGQHKDQSNTCDVTVYEDHWIGETVLQSTFTSQLLNLGSYSSVQSEEYSNIVNDVVLRDLLAYVSSKHSYLRDLPQRQPQKMNSIEFVDLEQLQPDVLVHAVLRVIDITVLTEALYSYRGQKQRKVMLTVEQVQGQHYVLVLWGPGAAWYPQLQRKKGVILIKAQILELVIPIPAAQKIALNARSSLRSIFSSLPDIVYTGCAKCGLELETDKNKIYKQCYSCLPFTLKKLYYRPAVMTIADGIYKVCIHVGSKLIEKILLNISPDWLNRVIAPPSEITYAMVAADLIHSLVAGGGAPCAVKAQSLFVLDENSCPLQQEFSLLDFYPDSGKPVPSALL</sequence>
<evidence type="ECO:0000259" key="1">
    <source>
        <dbReference type="Pfam" id="PF15793"/>
    </source>
</evidence>
<dbReference type="Proteomes" id="UP000248481">
    <property type="component" value="Chromosome 6"/>
</dbReference>
<proteinExistence type="predicted"/>
<dbReference type="RefSeq" id="XP_044772458.1">
    <property type="nucleotide sequence ID" value="XM_044916523.1"/>
</dbReference>
<protein>
    <submittedName>
        <fullName evidence="5">Shieldin complex subunit 2 isoform X8</fullName>
    </submittedName>
</protein>